<feature type="domain" description="Methyltransferase type 11" evidence="2">
    <location>
        <begin position="546"/>
        <end position="639"/>
    </location>
</feature>
<dbReference type="InterPro" id="IPR013216">
    <property type="entry name" value="Methyltransf_11"/>
</dbReference>
<dbReference type="InterPro" id="IPR029044">
    <property type="entry name" value="Nucleotide-diphossugar_trans"/>
</dbReference>
<reference evidence="3 4" key="1">
    <citation type="submission" date="2018-05" db="EMBL/GenBank/DDBJ databases">
        <title>Genomic Encyclopedia of Type Strains, Phase III (KMG-III): the genomes of soil and plant-associated and newly described type strains.</title>
        <authorList>
            <person name="Whitman W."/>
        </authorList>
    </citation>
    <scope>NUCLEOTIDE SEQUENCE [LARGE SCALE GENOMIC DNA]</scope>
    <source>
        <strain evidence="3 4">CECT 5696</strain>
    </source>
</reference>
<name>A0A2V2YYB2_9BACL</name>
<dbReference type="AlphaFoldDB" id="A0A2V2YYB2"/>
<dbReference type="CDD" id="cd04186">
    <property type="entry name" value="GT_2_like_c"/>
    <property type="match status" value="1"/>
</dbReference>
<comment type="caution">
    <text evidence="3">The sequence shown here is derived from an EMBL/GenBank/DDBJ whole genome shotgun (WGS) entry which is preliminary data.</text>
</comment>
<dbReference type="SUPFAM" id="SSF53448">
    <property type="entry name" value="Nucleotide-diphospho-sugar transferases"/>
    <property type="match status" value="1"/>
</dbReference>
<dbReference type="InterPro" id="IPR001173">
    <property type="entry name" value="Glyco_trans_2-like"/>
</dbReference>
<dbReference type="PANTHER" id="PTHR43179">
    <property type="entry name" value="RHAMNOSYLTRANSFERASE WBBL"/>
    <property type="match status" value="1"/>
</dbReference>
<dbReference type="Pfam" id="PF00535">
    <property type="entry name" value="Glycos_transf_2"/>
    <property type="match status" value="1"/>
</dbReference>
<dbReference type="Pfam" id="PF08241">
    <property type="entry name" value="Methyltransf_11"/>
    <property type="match status" value="1"/>
</dbReference>
<gene>
    <name evidence="3" type="ORF">DFQ01_103163</name>
</gene>
<evidence type="ECO:0000259" key="1">
    <source>
        <dbReference type="Pfam" id="PF00535"/>
    </source>
</evidence>
<protein>
    <submittedName>
        <fullName evidence="3">GT2 family glycosyltransferase</fullName>
    </submittedName>
</protein>
<dbReference type="RefSeq" id="WP_110042951.1">
    <property type="nucleotide sequence ID" value="NZ_CP054609.1"/>
</dbReference>
<dbReference type="Gene3D" id="3.90.550.10">
    <property type="entry name" value="Spore Coat Polysaccharide Biosynthesis Protein SpsA, Chain A"/>
    <property type="match status" value="1"/>
</dbReference>
<evidence type="ECO:0000313" key="4">
    <source>
        <dbReference type="Proteomes" id="UP000246635"/>
    </source>
</evidence>
<dbReference type="PANTHER" id="PTHR43179:SF7">
    <property type="entry name" value="RHAMNOSYLTRANSFERASE WBBL"/>
    <property type="match status" value="1"/>
</dbReference>
<dbReference type="InterPro" id="IPR029063">
    <property type="entry name" value="SAM-dependent_MTases_sf"/>
</dbReference>
<organism evidence="3 4">
    <name type="scientific">Paenibacillus cellulosilyticus</name>
    <dbReference type="NCBI Taxonomy" id="375489"/>
    <lineage>
        <taxon>Bacteria</taxon>
        <taxon>Bacillati</taxon>
        <taxon>Bacillota</taxon>
        <taxon>Bacilli</taxon>
        <taxon>Bacillales</taxon>
        <taxon>Paenibacillaceae</taxon>
        <taxon>Paenibacillus</taxon>
    </lineage>
</organism>
<dbReference type="SUPFAM" id="SSF53335">
    <property type="entry name" value="S-adenosyl-L-methionine-dependent methyltransferases"/>
    <property type="match status" value="2"/>
</dbReference>
<sequence length="750" mass="82792">MLTSIVLVTFNKLDYTKQCIESIRQHTEQGSYEIIVVDNGSSDGTPDWLAQQVDVRVIANAGNEGFPRACNQGLEQAAGDLLMLLNNDTLVTARWLEGLKTALLSSSAIGAVGPVTNAASYLTSIPVPYRDGEGMESFAESYNHSDPAKWEERLKLIGYCLLMKREAYEKAGPLDERFGIGNYEDDDLSLRIWLAGYKLLLCHDTFIHHYGSVTFGENMQQFQELMSGNSEQFMSKWGFRPELALQIRIDLLGMIESEFKSKGPLRVMEIGCGCGGTLLAIKHRYPGSELFGAERNEAAARIASAVGINVFRSGRPNEWAIPDGTLDMVLIGDAHAYAALPQSMSAVVRKLRIGGWIAAGCANRRFYRFSNRIAEGEAIDTSLLLTVNEAAAVMAEAGVGGLRPALALEPEGERDREGIILASVRDDDVSDNERMASYFVLLGRRSAPAKSVGNAFTVSKPNKQNEQIDKVIQGSLRSEQQEARIPAAAGDTVGSVEEIKEQNDIAFTGERLVVNAEVKTQFRDVYDEHMVRYTAAEKYVSGLHVLDAACGAGYGSRMLLDAGAASVIGVDIDAESIRLAQRDYGKAGMVFMQGDVLRLPFADGTFDAVVSFETIEHVEDGYAWVQESARVLRPGGLFMVSTPNREVTNASNYWEEKPFNPHHRFEYSIGELLGDLLREYTVEALYGQNWIDDSQFAAMRWLRETNEMTVEREACYRIAATGSELLPFHQFRSGKPMYIVAICRKRMGGA</sequence>
<dbReference type="Gene3D" id="3.40.50.150">
    <property type="entry name" value="Vaccinia Virus protein VP39"/>
    <property type="match status" value="2"/>
</dbReference>
<dbReference type="EMBL" id="QGTQ01000003">
    <property type="protein sequence ID" value="PWW06261.1"/>
    <property type="molecule type" value="Genomic_DNA"/>
</dbReference>
<proteinExistence type="predicted"/>
<dbReference type="GO" id="GO:0008757">
    <property type="term" value="F:S-adenosylmethionine-dependent methyltransferase activity"/>
    <property type="evidence" value="ECO:0007669"/>
    <property type="project" value="InterPro"/>
</dbReference>
<feature type="domain" description="Glycosyltransferase 2-like" evidence="1">
    <location>
        <begin position="4"/>
        <end position="169"/>
    </location>
</feature>
<keyword evidence="4" id="KW-1185">Reference proteome</keyword>
<evidence type="ECO:0000259" key="2">
    <source>
        <dbReference type="Pfam" id="PF08241"/>
    </source>
</evidence>
<dbReference type="Proteomes" id="UP000246635">
    <property type="component" value="Unassembled WGS sequence"/>
</dbReference>
<evidence type="ECO:0000313" key="3">
    <source>
        <dbReference type="EMBL" id="PWW06261.1"/>
    </source>
</evidence>
<accession>A0A2V2YYB2</accession>
<dbReference type="CDD" id="cd02440">
    <property type="entry name" value="AdoMet_MTases"/>
    <property type="match status" value="2"/>
</dbReference>
<dbReference type="OrthoDB" id="8936324at2"/>
<keyword evidence="3" id="KW-0808">Transferase</keyword>